<dbReference type="InterPro" id="IPR007197">
    <property type="entry name" value="rSAM"/>
</dbReference>
<dbReference type="Pfam" id="PF13186">
    <property type="entry name" value="SPASM"/>
    <property type="match status" value="1"/>
</dbReference>
<dbReference type="InterPro" id="IPR058240">
    <property type="entry name" value="rSAM_sf"/>
</dbReference>
<name>A0A7W7FVZ4_9PSEU</name>
<proteinExistence type="predicted"/>
<dbReference type="PANTHER" id="PTHR11228:SF7">
    <property type="entry name" value="PQQA PEPTIDE CYCLASE"/>
    <property type="match status" value="1"/>
</dbReference>
<organism evidence="6 7">
    <name type="scientific">Crossiella cryophila</name>
    <dbReference type="NCBI Taxonomy" id="43355"/>
    <lineage>
        <taxon>Bacteria</taxon>
        <taxon>Bacillati</taxon>
        <taxon>Actinomycetota</taxon>
        <taxon>Actinomycetes</taxon>
        <taxon>Pseudonocardiales</taxon>
        <taxon>Pseudonocardiaceae</taxon>
        <taxon>Crossiella</taxon>
    </lineage>
</organism>
<evidence type="ECO:0000256" key="4">
    <source>
        <dbReference type="ARBA" id="ARBA00023014"/>
    </source>
</evidence>
<dbReference type="Proteomes" id="UP000533598">
    <property type="component" value="Unassembled WGS sequence"/>
</dbReference>
<dbReference type="SFLD" id="SFLDG01386">
    <property type="entry name" value="main_SPASM_domain-containing"/>
    <property type="match status" value="1"/>
</dbReference>
<dbReference type="PROSITE" id="PS51918">
    <property type="entry name" value="RADICAL_SAM"/>
    <property type="match status" value="1"/>
</dbReference>
<dbReference type="PANTHER" id="PTHR11228">
    <property type="entry name" value="RADICAL SAM DOMAIN PROTEIN"/>
    <property type="match status" value="1"/>
</dbReference>
<evidence type="ECO:0000256" key="3">
    <source>
        <dbReference type="ARBA" id="ARBA00023004"/>
    </source>
</evidence>
<dbReference type="CDD" id="cd21109">
    <property type="entry name" value="SPASM"/>
    <property type="match status" value="1"/>
</dbReference>
<feature type="domain" description="Radical SAM core" evidence="5">
    <location>
        <begin position="1"/>
        <end position="215"/>
    </location>
</feature>
<dbReference type="CDD" id="cd01335">
    <property type="entry name" value="Radical_SAM"/>
    <property type="match status" value="1"/>
</dbReference>
<evidence type="ECO:0000256" key="1">
    <source>
        <dbReference type="ARBA" id="ARBA00022691"/>
    </source>
</evidence>
<dbReference type="InterPro" id="IPR050377">
    <property type="entry name" value="Radical_SAM_PqqE_MftC-like"/>
</dbReference>
<keyword evidence="2" id="KW-0479">Metal-binding</keyword>
<evidence type="ECO:0000313" key="7">
    <source>
        <dbReference type="Proteomes" id="UP000533598"/>
    </source>
</evidence>
<evidence type="ECO:0000256" key="2">
    <source>
        <dbReference type="ARBA" id="ARBA00022723"/>
    </source>
</evidence>
<dbReference type="Pfam" id="PF04055">
    <property type="entry name" value="Radical_SAM"/>
    <property type="match status" value="1"/>
</dbReference>
<dbReference type="Gene3D" id="3.20.20.70">
    <property type="entry name" value="Aldolase class I"/>
    <property type="match status" value="1"/>
</dbReference>
<dbReference type="GO" id="GO:0003824">
    <property type="term" value="F:catalytic activity"/>
    <property type="evidence" value="ECO:0007669"/>
    <property type="project" value="InterPro"/>
</dbReference>
<dbReference type="GO" id="GO:0046872">
    <property type="term" value="F:metal ion binding"/>
    <property type="evidence" value="ECO:0007669"/>
    <property type="project" value="UniProtKB-KW"/>
</dbReference>
<evidence type="ECO:0000313" key="6">
    <source>
        <dbReference type="EMBL" id="MBB4679520.1"/>
    </source>
</evidence>
<dbReference type="AlphaFoldDB" id="A0A7W7FVZ4"/>
<protein>
    <submittedName>
        <fullName evidence="6">MoaA/NifB/PqqE/SkfB family radical SAM enzyme</fullName>
    </submittedName>
</protein>
<gene>
    <name evidence="6" type="ORF">HNR67_005638</name>
</gene>
<dbReference type="SFLD" id="SFLDS00029">
    <property type="entry name" value="Radical_SAM"/>
    <property type="match status" value="1"/>
</dbReference>
<dbReference type="SFLD" id="SFLDG01067">
    <property type="entry name" value="SPASM/twitch_domain_containing"/>
    <property type="match status" value="1"/>
</dbReference>
<keyword evidence="4" id="KW-0411">Iron-sulfur</keyword>
<dbReference type="InterPro" id="IPR023885">
    <property type="entry name" value="4Fe4S-binding_SPASM_dom"/>
</dbReference>
<dbReference type="SFLD" id="SFLDF00365">
    <property type="entry name" value="thuricin_CD_(TrnCD-like)"/>
    <property type="match status" value="1"/>
</dbReference>
<sequence length="296" mass="32218">MQHLEFAWFEVTGKCQLECEHCYADSGPKGTNGTMRPADWTRVINEVAQLGARMIQFIGGEPALYPGLPELVNHARDHGLEVEVFSNLVHVPPQLWNVLTQPGVRLATSYYSDQPDEHAAITRRRGSHARTKSDIIEALRRSIPLRVGLIDVQDGQRVEQARAELTELGVTDIGVDHLRQVGRGVRDRTPSMDQLCGRCARGQVAIAPDGSVWPCVFSRWMPVGNVRMNSLADILTSSAMAGTAQTLEDHFATRGASGLCDPQCGPSCGPACLPHCWPTGNGPCTPKGGCQPNYDA</sequence>
<dbReference type="SUPFAM" id="SSF102114">
    <property type="entry name" value="Radical SAM enzymes"/>
    <property type="match status" value="1"/>
</dbReference>
<keyword evidence="1" id="KW-0949">S-adenosyl-L-methionine</keyword>
<keyword evidence="7" id="KW-1185">Reference proteome</keyword>
<evidence type="ECO:0000259" key="5">
    <source>
        <dbReference type="PROSITE" id="PS51918"/>
    </source>
</evidence>
<keyword evidence="3" id="KW-0408">Iron</keyword>
<comment type="caution">
    <text evidence="6">The sequence shown here is derived from an EMBL/GenBank/DDBJ whole genome shotgun (WGS) entry which is preliminary data.</text>
</comment>
<reference evidence="6 7" key="1">
    <citation type="submission" date="2020-08" db="EMBL/GenBank/DDBJ databases">
        <title>Sequencing the genomes of 1000 actinobacteria strains.</title>
        <authorList>
            <person name="Klenk H.-P."/>
        </authorList>
    </citation>
    <scope>NUCLEOTIDE SEQUENCE [LARGE SCALE GENOMIC DNA]</scope>
    <source>
        <strain evidence="6 7">DSM 44230</strain>
    </source>
</reference>
<accession>A0A7W7FVZ4</accession>
<dbReference type="GO" id="GO:0051536">
    <property type="term" value="F:iron-sulfur cluster binding"/>
    <property type="evidence" value="ECO:0007669"/>
    <property type="project" value="UniProtKB-KW"/>
</dbReference>
<dbReference type="InterPro" id="IPR013785">
    <property type="entry name" value="Aldolase_TIM"/>
</dbReference>
<dbReference type="EMBL" id="JACHMH010000001">
    <property type="protein sequence ID" value="MBB4679520.1"/>
    <property type="molecule type" value="Genomic_DNA"/>
</dbReference>
<dbReference type="RefSeq" id="WP_185005258.1">
    <property type="nucleotide sequence ID" value="NZ_BAAAUI010000001.1"/>
</dbReference>
<dbReference type="SFLD" id="SFLDG01216">
    <property type="entry name" value="thioether_bond_formation_requi"/>
    <property type="match status" value="1"/>
</dbReference>